<evidence type="ECO:0000256" key="1">
    <source>
        <dbReference type="ARBA" id="ARBA00003217"/>
    </source>
</evidence>
<evidence type="ECO:0000256" key="9">
    <source>
        <dbReference type="ARBA" id="ARBA00022960"/>
    </source>
</evidence>
<dbReference type="EC" id="3.4.16.4" evidence="4"/>
<keyword evidence="11" id="KW-0961">Cell wall biogenesis/degradation</keyword>
<evidence type="ECO:0000256" key="12">
    <source>
        <dbReference type="ARBA" id="ARBA00034000"/>
    </source>
</evidence>
<evidence type="ECO:0000256" key="11">
    <source>
        <dbReference type="ARBA" id="ARBA00023316"/>
    </source>
</evidence>
<evidence type="ECO:0000256" key="10">
    <source>
        <dbReference type="ARBA" id="ARBA00022984"/>
    </source>
</evidence>
<dbReference type="PANTHER" id="PTHR21581">
    <property type="entry name" value="D-ALANYL-D-ALANINE CARBOXYPEPTIDASE"/>
    <property type="match status" value="1"/>
</dbReference>
<dbReference type="InterPro" id="IPR012907">
    <property type="entry name" value="Peptidase_S11_C"/>
</dbReference>
<keyword evidence="16" id="KW-0472">Membrane</keyword>
<keyword evidence="10" id="KW-0573">Peptidoglycan synthesis</keyword>
<dbReference type="InterPro" id="IPR012338">
    <property type="entry name" value="Beta-lactam/transpept-like"/>
</dbReference>
<keyword evidence="16" id="KW-0812">Transmembrane</keyword>
<comment type="catalytic activity">
    <reaction evidence="12">
        <text>Preferential cleavage: (Ac)2-L-Lys-D-Ala-|-D-Ala. Also transpeptidation of peptidyl-alanyl moieties that are N-acyl substituents of D-alanine.</text>
        <dbReference type="EC" id="3.4.16.4"/>
    </reaction>
</comment>
<evidence type="ECO:0000256" key="15">
    <source>
        <dbReference type="RuleBase" id="RU004016"/>
    </source>
</evidence>
<keyword evidence="7" id="KW-0732">Signal</keyword>
<sequence length="421" mass="48167">MSKKFFKSSVFSFFVFCRNLSSFNFYNESLFSDSVILKNIENNEILVEKNIDKKRSPASLTKIMTFIIVSENVLNLQFTKIKVKKELIKIFDGTNSTVAGLKEDDNLSVLDLLYGMLLPSGNDVAMVLADYVVSLNNSNKLQIEEMNKGFSKLMNKKASDLKCENTHFANPHGLYDKENYSTALDILKISEYALSLPYFKEIINTPKIDIFKDGRKALVNTNKLVNPNDPEYYCPYIKGIKTGTLIESGKCLSTYAINDNLSYLCVILGAPINPEKNLAMLETTKLYNFVFNNLKNQDILLEQEPLKEIKLKAAWKKDSLLVYPEKNANIMLPKNFNKEDLKLDFYLPKKIVAPVKMNQRIGSIRVSYKNEFISEVNLISREKINFSLIFSLLDLIFSNLILTILIILLVFIVVLKIFKHI</sequence>
<evidence type="ECO:0000259" key="18">
    <source>
        <dbReference type="Pfam" id="PF07943"/>
    </source>
</evidence>
<evidence type="ECO:0000256" key="6">
    <source>
        <dbReference type="ARBA" id="ARBA00022670"/>
    </source>
</evidence>
<comment type="function">
    <text evidence="1">Removes C-terminal D-alanyl residues from sugar-peptide cell wall precursors.</text>
</comment>
<feature type="active site" description="Proton acceptor" evidence="13">
    <location>
        <position position="62"/>
    </location>
</feature>
<evidence type="ECO:0000256" key="16">
    <source>
        <dbReference type="SAM" id="Phobius"/>
    </source>
</evidence>
<protein>
    <recommendedName>
        <fullName evidence="4">serine-type D-Ala-D-Ala carboxypeptidase</fullName>
        <ecNumber evidence="4">3.4.16.4</ecNumber>
    </recommendedName>
</protein>
<dbReference type="Pfam" id="PF07943">
    <property type="entry name" value="PBP5_C"/>
    <property type="match status" value="1"/>
</dbReference>
<dbReference type="GO" id="GO:0008360">
    <property type="term" value="P:regulation of cell shape"/>
    <property type="evidence" value="ECO:0007669"/>
    <property type="project" value="UniProtKB-KW"/>
</dbReference>
<dbReference type="SUPFAM" id="SSF69189">
    <property type="entry name" value="Penicillin-binding protein associated domain"/>
    <property type="match status" value="1"/>
</dbReference>
<comment type="pathway">
    <text evidence="2">Cell wall biogenesis; peptidoglycan biosynthesis.</text>
</comment>
<feature type="domain" description="Peptidase S11 D-Ala-D-Ala carboxypeptidase A C-terminal" evidence="18">
    <location>
        <begin position="316"/>
        <end position="384"/>
    </location>
</feature>
<dbReference type="AlphaFoldDB" id="A0AA48HVV2"/>
<evidence type="ECO:0000256" key="8">
    <source>
        <dbReference type="ARBA" id="ARBA00022801"/>
    </source>
</evidence>
<accession>A0AA48HVV2</accession>
<evidence type="ECO:0000256" key="2">
    <source>
        <dbReference type="ARBA" id="ARBA00004752"/>
    </source>
</evidence>
<dbReference type="GO" id="GO:0071555">
    <property type="term" value="P:cell wall organization"/>
    <property type="evidence" value="ECO:0007669"/>
    <property type="project" value="UniProtKB-KW"/>
</dbReference>
<keyword evidence="5 19" id="KW-0121">Carboxypeptidase</keyword>
<dbReference type="Gene3D" id="3.40.710.10">
    <property type="entry name" value="DD-peptidase/beta-lactamase superfamily"/>
    <property type="match status" value="1"/>
</dbReference>
<dbReference type="InterPro" id="IPR037167">
    <property type="entry name" value="Peptidase_S11_C_sf"/>
</dbReference>
<comment type="similarity">
    <text evidence="3 15">Belongs to the peptidase S11 family.</text>
</comment>
<organism evidence="19">
    <name type="scientific">Candidatus Paraimprobicoccus trichonymphae</name>
    <dbReference type="NCBI Taxonomy" id="3033793"/>
    <lineage>
        <taxon>Bacteria</taxon>
        <taxon>Bacillati</taxon>
        <taxon>Bacillota</taxon>
        <taxon>Clostridia</taxon>
        <taxon>Candidatus Paraimprobicoccus</taxon>
    </lineage>
</organism>
<evidence type="ECO:0000256" key="4">
    <source>
        <dbReference type="ARBA" id="ARBA00012448"/>
    </source>
</evidence>
<dbReference type="InterPro" id="IPR015956">
    <property type="entry name" value="Peniciliin-bd_prot_C_sf"/>
</dbReference>
<keyword evidence="8" id="KW-0378">Hydrolase</keyword>
<dbReference type="InterPro" id="IPR001967">
    <property type="entry name" value="Peptidase_S11_N"/>
</dbReference>
<dbReference type="GO" id="GO:0006508">
    <property type="term" value="P:proteolysis"/>
    <property type="evidence" value="ECO:0007669"/>
    <property type="project" value="UniProtKB-KW"/>
</dbReference>
<dbReference type="Proteomes" id="UP001335720">
    <property type="component" value="Chromosome"/>
</dbReference>
<evidence type="ECO:0000256" key="13">
    <source>
        <dbReference type="PIRSR" id="PIRSR618044-1"/>
    </source>
</evidence>
<dbReference type="SUPFAM" id="SSF56601">
    <property type="entry name" value="beta-lactamase/transpeptidase-like"/>
    <property type="match status" value="1"/>
</dbReference>
<dbReference type="EMBL" id="AP027925">
    <property type="protein sequence ID" value="BED92386.1"/>
    <property type="molecule type" value="Genomic_DNA"/>
</dbReference>
<evidence type="ECO:0000256" key="5">
    <source>
        <dbReference type="ARBA" id="ARBA00022645"/>
    </source>
</evidence>
<dbReference type="InterPro" id="IPR018044">
    <property type="entry name" value="Peptidase_S11"/>
</dbReference>
<feature type="active site" description="Acyl-ester intermediate" evidence="13">
    <location>
        <position position="59"/>
    </location>
</feature>
<evidence type="ECO:0000256" key="7">
    <source>
        <dbReference type="ARBA" id="ARBA00022729"/>
    </source>
</evidence>
<dbReference type="GO" id="GO:0009252">
    <property type="term" value="P:peptidoglycan biosynthetic process"/>
    <property type="evidence" value="ECO:0007669"/>
    <property type="project" value="UniProtKB-KW"/>
</dbReference>
<keyword evidence="6" id="KW-0645">Protease</keyword>
<evidence type="ECO:0000313" key="19">
    <source>
        <dbReference type="EMBL" id="BED92386.1"/>
    </source>
</evidence>
<evidence type="ECO:0000259" key="17">
    <source>
        <dbReference type="Pfam" id="PF00768"/>
    </source>
</evidence>
<proteinExistence type="inferred from homology"/>
<dbReference type="GO" id="GO:0009002">
    <property type="term" value="F:serine-type D-Ala-D-Ala carboxypeptidase activity"/>
    <property type="evidence" value="ECO:0007669"/>
    <property type="project" value="UniProtKB-EC"/>
</dbReference>
<name>A0AA48HVV2_9FIRM</name>
<evidence type="ECO:0000256" key="14">
    <source>
        <dbReference type="PIRSR" id="PIRSR618044-2"/>
    </source>
</evidence>
<dbReference type="PRINTS" id="PR00725">
    <property type="entry name" value="DADACBPTASE1"/>
</dbReference>
<evidence type="ECO:0000256" key="3">
    <source>
        <dbReference type="ARBA" id="ARBA00007164"/>
    </source>
</evidence>
<feature type="binding site" evidence="14">
    <location>
        <position position="241"/>
    </location>
    <ligand>
        <name>substrate</name>
    </ligand>
</feature>
<gene>
    <name evidence="19" type="ORF">RsTaC01_0088</name>
</gene>
<keyword evidence="9" id="KW-0133">Cell shape</keyword>
<feature type="active site" evidence="13">
    <location>
        <position position="120"/>
    </location>
</feature>
<reference evidence="19" key="1">
    <citation type="journal article" date="2023" name="ISME J.">
        <title>Emergence of putative energy parasites within Clostridia revealed by genome analysis of a novel endosymbiotic clade.</title>
        <authorList>
            <person name="Takahashi K."/>
            <person name="Kuwahara H."/>
            <person name="Horikawa Y."/>
            <person name="Izawa K."/>
            <person name="Kato D."/>
            <person name="Inagaki T."/>
            <person name="Yuki M."/>
            <person name="Ohkuma M."/>
            <person name="Hongoh Y."/>
        </authorList>
    </citation>
    <scope>NUCLEOTIDE SEQUENCE</scope>
    <source>
        <strain evidence="19">RsTa-C01</strain>
    </source>
</reference>
<dbReference type="KEGG" id="ptrh:RsTaC01_0088"/>
<feature type="domain" description="Peptidase S11 D-alanyl-D-alanine carboxypeptidase A N-terminal" evidence="17">
    <location>
        <begin position="30"/>
        <end position="271"/>
    </location>
</feature>
<dbReference type="Gene3D" id="2.60.410.10">
    <property type="entry name" value="D-Ala-D-Ala carboxypeptidase, C-terminal domain"/>
    <property type="match status" value="1"/>
</dbReference>
<feature type="transmembrane region" description="Helical" evidence="16">
    <location>
        <begin position="388"/>
        <end position="415"/>
    </location>
</feature>
<dbReference type="PANTHER" id="PTHR21581:SF6">
    <property type="entry name" value="TRAFFICKING PROTEIN PARTICLE COMPLEX SUBUNIT 12"/>
    <property type="match status" value="1"/>
</dbReference>
<dbReference type="Pfam" id="PF00768">
    <property type="entry name" value="Peptidase_S11"/>
    <property type="match status" value="1"/>
</dbReference>
<keyword evidence="16" id="KW-1133">Transmembrane helix</keyword>